<organism evidence="2 3">
    <name type="scientific">Pichia kudriavzevii</name>
    <name type="common">Yeast</name>
    <name type="synonym">Issatchenkia orientalis</name>
    <dbReference type="NCBI Taxonomy" id="4909"/>
    <lineage>
        <taxon>Eukaryota</taxon>
        <taxon>Fungi</taxon>
        <taxon>Dikarya</taxon>
        <taxon>Ascomycota</taxon>
        <taxon>Saccharomycotina</taxon>
        <taxon>Pichiomycetes</taxon>
        <taxon>Pichiales</taxon>
        <taxon>Pichiaceae</taxon>
        <taxon>Pichia</taxon>
    </lineage>
</organism>
<protein>
    <recommendedName>
        <fullName evidence="1">Something about silencing protein 4 domain-containing protein</fullName>
    </recommendedName>
</protein>
<evidence type="ECO:0000259" key="1">
    <source>
        <dbReference type="Pfam" id="PF15460"/>
    </source>
</evidence>
<reference evidence="3" key="1">
    <citation type="journal article" date="2014" name="Microb. Cell Fact.">
        <title>Exploiting Issatchenkia orientalis SD108 for succinic acid production.</title>
        <authorList>
            <person name="Xiao H."/>
            <person name="Shao Z."/>
            <person name="Jiang Y."/>
            <person name="Dole S."/>
            <person name="Zhao H."/>
        </authorList>
    </citation>
    <scope>NUCLEOTIDE SEQUENCE [LARGE SCALE GENOMIC DNA]</scope>
    <source>
        <strain evidence="3">SD108</strain>
    </source>
</reference>
<sequence>MSPEGNRRRRSLRSKSVLSNGACGKNGVHGLVGLEMTALRKSFNGGTKYDFDKFIADSIPEQYAIKVLNDEKELDEYLDCRELREYNQEGADFSFKEMTEQLKGKFQTNLVEHPRDKPLVKIYKVSDSDALDDSLYSVTNEKLAKREKRYMAADKVRLLTEVDDCIEVLSLLGIDIRKGNMKSVLSSYIVEDNELSDEQLFRLSHLLGTITKINDPLDTHEMILKYRLTVREIRSFLLRYIKIKTLETLLKKEMNYLGTTELYSEPTTEQDIEALKEKRLRYRDQRIGKVVKVKFKEGVELNIDPISSPTVSVRDTKKPRWEMKHT</sequence>
<dbReference type="VEuPathDB" id="FungiDB:C5L36_0A09220"/>
<dbReference type="InterPro" id="IPR029184">
    <property type="entry name" value="Sas4_dom"/>
</dbReference>
<dbReference type="Proteomes" id="UP000029867">
    <property type="component" value="Unassembled WGS sequence"/>
</dbReference>
<feature type="domain" description="Something about silencing protein 4" evidence="1">
    <location>
        <begin position="129"/>
        <end position="252"/>
    </location>
</feature>
<dbReference type="Pfam" id="PF15460">
    <property type="entry name" value="SAS4"/>
    <property type="match status" value="1"/>
</dbReference>
<proteinExistence type="predicted"/>
<gene>
    <name evidence="2" type="ORF">JL09_g3518</name>
</gene>
<name>A0A099NXK4_PICKU</name>
<comment type="caution">
    <text evidence="2">The sequence shown here is derived from an EMBL/GenBank/DDBJ whole genome shotgun (WGS) entry which is preliminary data.</text>
</comment>
<accession>A0A099NXK4</accession>
<evidence type="ECO:0000313" key="2">
    <source>
        <dbReference type="EMBL" id="KGK37305.1"/>
    </source>
</evidence>
<dbReference type="AlphaFoldDB" id="A0A099NXK4"/>
<evidence type="ECO:0000313" key="3">
    <source>
        <dbReference type="Proteomes" id="UP000029867"/>
    </source>
</evidence>
<dbReference type="EMBL" id="JQFK01000039">
    <property type="protein sequence ID" value="KGK37305.1"/>
    <property type="molecule type" value="Genomic_DNA"/>
</dbReference>
<dbReference type="HOGENOM" id="CLU_852752_0_0_1"/>